<accession>A0A2W4WIN6</accession>
<dbReference type="Pfam" id="PF01420">
    <property type="entry name" value="Methylase_S"/>
    <property type="match status" value="2"/>
</dbReference>
<feature type="domain" description="Type I restriction modification DNA specificity" evidence="6">
    <location>
        <begin position="374"/>
        <end position="550"/>
    </location>
</feature>
<dbReference type="Proteomes" id="UP000249467">
    <property type="component" value="Unassembled WGS sequence"/>
</dbReference>
<dbReference type="PANTHER" id="PTHR43140">
    <property type="entry name" value="TYPE-1 RESTRICTION ENZYME ECOKI SPECIFICITY PROTEIN"/>
    <property type="match status" value="1"/>
</dbReference>
<dbReference type="InterPro" id="IPR044946">
    <property type="entry name" value="Restrct_endonuc_typeI_TRD_sf"/>
</dbReference>
<proteinExistence type="inferred from homology"/>
<keyword evidence="7" id="KW-0378">Hydrolase</keyword>
<dbReference type="SUPFAM" id="SSF116734">
    <property type="entry name" value="DNA methylase specificity domain"/>
    <property type="match status" value="2"/>
</dbReference>
<comment type="subunit">
    <text evidence="4">The methyltransferase is composed of M and S polypeptides.</text>
</comment>
<keyword evidence="7" id="KW-0255">Endonuclease</keyword>
<comment type="similarity">
    <text evidence="1">Belongs to the type-I restriction system S methylase family.</text>
</comment>
<dbReference type="InterPro" id="IPR051212">
    <property type="entry name" value="Type-I_RE_S_subunit"/>
</dbReference>
<sequence>MSRNMDTATLLEKYFDVAFAAPDGIKKLRELILSLAMQGKLVPQDEADQPASELLKEIAAEKSRLVKDGKIKASKPLSEIKPDEVPYDLPNGWEWVRLGDLGEAQTGATPSTKDIENFGDFIPFIGPGDIKNYKIDYSGQGLSEIGVNKGRLIQKNSILMVCIGGSIGKHAINDRDLTCNQQINTITPYNYEFTKYIFFAMGEKFFQTMVINQSSGSATPIINKQKWSSILTPLPPLAEQRRIVAKIDELMVRCDELEKLKNERNQKQITLHKSALNRLLTAKDHSDFQTSWHFITQHFGELYSVKENVAELRKAILQLAVMGKLVPQDPSDQPASELLKEIEKEKQKLIKEGKIKDSRPLPEIKSNEIPYDLPKGWEWVRLQEVLDVRDGTHDSPKDAIEGERYPLITSKNFTNGKIDFSNARQISAKDYFEISKRSKVDRLDILFSMIGGNIGNQVLVQDECEFSIKNVALFKYYNRELTYPYFFKRYMEQIAIYLQQKATGGAQPFVSLGFLRNLVMALPPITEQHRIVAKIDQLMTLCDELEKQIDAADSKQTNLLNSMMAKV</sequence>
<feature type="domain" description="Type I restriction modification DNA specificity" evidence="6">
    <location>
        <begin position="90"/>
        <end position="263"/>
    </location>
</feature>
<dbReference type="GO" id="GO:0004519">
    <property type="term" value="F:endonuclease activity"/>
    <property type="evidence" value="ECO:0007669"/>
    <property type="project" value="UniProtKB-KW"/>
</dbReference>
<dbReference type="CDD" id="cd17246">
    <property type="entry name" value="RMtype1_S_SonII-TRD2-CR2_like"/>
    <property type="match status" value="1"/>
</dbReference>
<evidence type="ECO:0000313" key="7">
    <source>
        <dbReference type="EMBL" id="PZO45003.1"/>
    </source>
</evidence>
<name>A0A2W4WIN6_9CYAN</name>
<feature type="coiled-coil region" evidence="5">
    <location>
        <begin position="535"/>
        <end position="562"/>
    </location>
</feature>
<evidence type="ECO:0000259" key="6">
    <source>
        <dbReference type="Pfam" id="PF01420"/>
    </source>
</evidence>
<evidence type="ECO:0000256" key="4">
    <source>
        <dbReference type="ARBA" id="ARBA00038652"/>
    </source>
</evidence>
<dbReference type="EMBL" id="QBML01000001">
    <property type="protein sequence ID" value="PZO45003.1"/>
    <property type="molecule type" value="Genomic_DNA"/>
</dbReference>
<dbReference type="InterPro" id="IPR000055">
    <property type="entry name" value="Restrct_endonuc_typeI_TRD"/>
</dbReference>
<evidence type="ECO:0000256" key="5">
    <source>
        <dbReference type="SAM" id="Coils"/>
    </source>
</evidence>
<reference evidence="7 8" key="2">
    <citation type="submission" date="2018-06" db="EMBL/GenBank/DDBJ databases">
        <title>Metagenomic assembly of (sub)arctic Cyanobacteria and their associated microbiome from non-axenic cultures.</title>
        <authorList>
            <person name="Baurain D."/>
        </authorList>
    </citation>
    <scope>NUCLEOTIDE SEQUENCE [LARGE SCALE GENOMIC DNA]</scope>
    <source>
        <strain evidence="7">ULC066bin1</strain>
    </source>
</reference>
<dbReference type="Gene3D" id="3.90.220.20">
    <property type="entry name" value="DNA methylase specificity domains"/>
    <property type="match status" value="2"/>
</dbReference>
<dbReference type="GO" id="GO:0003677">
    <property type="term" value="F:DNA binding"/>
    <property type="evidence" value="ECO:0007669"/>
    <property type="project" value="UniProtKB-KW"/>
</dbReference>
<dbReference type="GO" id="GO:0009307">
    <property type="term" value="P:DNA restriction-modification system"/>
    <property type="evidence" value="ECO:0007669"/>
    <property type="project" value="UniProtKB-KW"/>
</dbReference>
<evidence type="ECO:0000256" key="1">
    <source>
        <dbReference type="ARBA" id="ARBA00010923"/>
    </source>
</evidence>
<keyword evidence="3" id="KW-0238">DNA-binding</keyword>
<protein>
    <submittedName>
        <fullName evidence="7">Restriction endonuclease</fullName>
    </submittedName>
</protein>
<dbReference type="AlphaFoldDB" id="A0A2W4WIN6"/>
<keyword evidence="5" id="KW-0175">Coiled coil</keyword>
<organism evidence="7 8">
    <name type="scientific">Pseudanabaena frigida</name>
    <dbReference type="NCBI Taxonomy" id="945775"/>
    <lineage>
        <taxon>Bacteria</taxon>
        <taxon>Bacillati</taxon>
        <taxon>Cyanobacteriota</taxon>
        <taxon>Cyanophyceae</taxon>
        <taxon>Pseudanabaenales</taxon>
        <taxon>Pseudanabaenaceae</taxon>
        <taxon>Pseudanabaena</taxon>
    </lineage>
</organism>
<evidence type="ECO:0000256" key="3">
    <source>
        <dbReference type="ARBA" id="ARBA00023125"/>
    </source>
</evidence>
<comment type="caution">
    <text evidence="7">The sequence shown here is derived from an EMBL/GenBank/DDBJ whole genome shotgun (WGS) entry which is preliminary data.</text>
</comment>
<reference evidence="7 8" key="1">
    <citation type="submission" date="2018-04" db="EMBL/GenBank/DDBJ databases">
        <authorList>
            <person name="Go L.Y."/>
            <person name="Mitchell J.A."/>
        </authorList>
    </citation>
    <scope>NUCLEOTIDE SEQUENCE [LARGE SCALE GENOMIC DNA]</scope>
    <source>
        <strain evidence="7">ULC066bin1</strain>
    </source>
</reference>
<evidence type="ECO:0000256" key="2">
    <source>
        <dbReference type="ARBA" id="ARBA00022747"/>
    </source>
</evidence>
<keyword evidence="7" id="KW-0540">Nuclease</keyword>
<evidence type="ECO:0000313" key="8">
    <source>
        <dbReference type="Proteomes" id="UP000249467"/>
    </source>
</evidence>
<keyword evidence="2" id="KW-0680">Restriction system</keyword>
<dbReference type="PANTHER" id="PTHR43140:SF1">
    <property type="entry name" value="TYPE I RESTRICTION ENZYME ECOKI SPECIFICITY SUBUNIT"/>
    <property type="match status" value="1"/>
</dbReference>
<gene>
    <name evidence="7" type="ORF">DCF19_00450</name>
</gene>
<dbReference type="CDD" id="cd17293">
    <property type="entry name" value="RMtype1_S_Ppo21ORF8840P_TRD1-CR1_like"/>
    <property type="match status" value="1"/>
</dbReference>